<dbReference type="InterPro" id="IPR023213">
    <property type="entry name" value="CAT-like_dom_sf"/>
</dbReference>
<dbReference type="Gene3D" id="3.30.559.10">
    <property type="entry name" value="Chloramphenicol acetyltransferase-like domain"/>
    <property type="match status" value="1"/>
</dbReference>
<dbReference type="Proteomes" id="UP001597545">
    <property type="component" value="Unassembled WGS sequence"/>
</dbReference>
<dbReference type="PIRSF" id="PIRSF000440">
    <property type="entry name" value="CAT"/>
    <property type="match status" value="1"/>
</dbReference>
<dbReference type="PANTHER" id="PTHR38474">
    <property type="entry name" value="SLR0299 PROTEIN"/>
    <property type="match status" value="1"/>
</dbReference>
<reference evidence="2" key="1">
    <citation type="journal article" date="2019" name="Int. J. Syst. Evol. Microbiol.">
        <title>The Global Catalogue of Microorganisms (GCM) 10K type strain sequencing project: providing services to taxonomists for standard genome sequencing and annotation.</title>
        <authorList>
            <consortium name="The Broad Institute Genomics Platform"/>
            <consortium name="The Broad Institute Genome Sequencing Center for Infectious Disease"/>
            <person name="Wu L."/>
            <person name="Ma J."/>
        </authorList>
    </citation>
    <scope>NUCLEOTIDE SEQUENCE [LARGE SCALE GENOMIC DNA]</scope>
    <source>
        <strain evidence="2">KCTC 42662</strain>
    </source>
</reference>
<dbReference type="PANTHER" id="PTHR38474:SF1">
    <property type="entry name" value="SLR0299 PROTEIN"/>
    <property type="match status" value="1"/>
</dbReference>
<name>A0ABW5KPF3_9SPHI</name>
<evidence type="ECO:0000313" key="2">
    <source>
        <dbReference type="Proteomes" id="UP001597545"/>
    </source>
</evidence>
<accession>A0ABW5KPF3</accession>
<sequence length="208" mass="24085">MKTRITIDQWIRKEHYLFFSRFEEPFFGVTVQVDCTQAYTWAKQRGHSFFLYYLYRALLAANEIENFRYQVEDGHVYLFDRVHASPTIGRPNGTFGFAYLDYEEQEALFYEKASIEMDQVKQSTALIPASPGKNVIHFSAIPWLDFTALSHARSFSFPDSSPKISFGKMTDHAGIKTMPVSIHVHHGFADGYHVGCFVDRFQELLNTE</sequence>
<dbReference type="EMBL" id="JBHULR010000020">
    <property type="protein sequence ID" value="MFD2549655.1"/>
    <property type="molecule type" value="Genomic_DNA"/>
</dbReference>
<organism evidence="1 2">
    <name type="scientific">Sphingobacterium suaedae</name>
    <dbReference type="NCBI Taxonomy" id="1686402"/>
    <lineage>
        <taxon>Bacteria</taxon>
        <taxon>Pseudomonadati</taxon>
        <taxon>Bacteroidota</taxon>
        <taxon>Sphingobacteriia</taxon>
        <taxon>Sphingobacteriales</taxon>
        <taxon>Sphingobacteriaceae</taxon>
        <taxon>Sphingobacterium</taxon>
    </lineage>
</organism>
<comment type="caution">
    <text evidence="1">The sequence shown here is derived from an EMBL/GenBank/DDBJ whole genome shotgun (WGS) entry which is preliminary data.</text>
</comment>
<dbReference type="RefSeq" id="WP_380905973.1">
    <property type="nucleotide sequence ID" value="NZ_JBHUEG010000019.1"/>
</dbReference>
<proteinExistence type="predicted"/>
<dbReference type="Pfam" id="PF00302">
    <property type="entry name" value="CAT"/>
    <property type="match status" value="1"/>
</dbReference>
<dbReference type="SMART" id="SM01059">
    <property type="entry name" value="CAT"/>
    <property type="match status" value="1"/>
</dbReference>
<dbReference type="SUPFAM" id="SSF52777">
    <property type="entry name" value="CoA-dependent acyltransferases"/>
    <property type="match status" value="1"/>
</dbReference>
<protein>
    <submittedName>
        <fullName evidence="1">CatA-like O-acetyltransferase</fullName>
    </submittedName>
</protein>
<evidence type="ECO:0000313" key="1">
    <source>
        <dbReference type="EMBL" id="MFD2549655.1"/>
    </source>
</evidence>
<dbReference type="InterPro" id="IPR001707">
    <property type="entry name" value="Cmp_AcTrfase"/>
</dbReference>
<gene>
    <name evidence="1" type="ORF">ACFSR5_18570</name>
</gene>
<keyword evidence="2" id="KW-1185">Reference proteome</keyword>